<evidence type="ECO:0000313" key="1">
    <source>
        <dbReference type="EMBL" id="KAF4632714.1"/>
    </source>
</evidence>
<sequence>MEMTCSEVQNINITILGNTNTTHTVSATLTGRDGCIFTYKLGMDIPPGNGVVTTVWDQLEQNDGGSPSSCLRFRQFVYARTLFPDSFSTTSQPVDTSTAINGAFGTVACDSYFKNYENVMVTVD</sequence>
<evidence type="ECO:0000313" key="2">
    <source>
        <dbReference type="Proteomes" id="UP000566819"/>
    </source>
</evidence>
<gene>
    <name evidence="1" type="ORF">G7Y89_g5413</name>
</gene>
<name>A0A8H4W6I3_9HELO</name>
<keyword evidence="2" id="KW-1185">Reference proteome</keyword>
<accession>A0A8H4W6I3</accession>
<dbReference type="Proteomes" id="UP000566819">
    <property type="component" value="Unassembled WGS sequence"/>
</dbReference>
<comment type="caution">
    <text evidence="1">The sequence shown here is derived from an EMBL/GenBank/DDBJ whole genome shotgun (WGS) entry which is preliminary data.</text>
</comment>
<reference evidence="1 2" key="1">
    <citation type="submission" date="2020-03" db="EMBL/GenBank/DDBJ databases">
        <title>Draft Genome Sequence of Cudoniella acicularis.</title>
        <authorList>
            <person name="Buettner E."/>
            <person name="Kellner H."/>
        </authorList>
    </citation>
    <scope>NUCLEOTIDE SEQUENCE [LARGE SCALE GENOMIC DNA]</scope>
    <source>
        <strain evidence="1 2">DSM 108380</strain>
    </source>
</reference>
<dbReference type="AlphaFoldDB" id="A0A8H4W6I3"/>
<dbReference type="EMBL" id="JAAMPI010000323">
    <property type="protein sequence ID" value="KAF4632714.1"/>
    <property type="molecule type" value="Genomic_DNA"/>
</dbReference>
<protein>
    <submittedName>
        <fullName evidence="1">Uncharacterized protein</fullName>
    </submittedName>
</protein>
<organism evidence="1 2">
    <name type="scientific">Cudoniella acicularis</name>
    <dbReference type="NCBI Taxonomy" id="354080"/>
    <lineage>
        <taxon>Eukaryota</taxon>
        <taxon>Fungi</taxon>
        <taxon>Dikarya</taxon>
        <taxon>Ascomycota</taxon>
        <taxon>Pezizomycotina</taxon>
        <taxon>Leotiomycetes</taxon>
        <taxon>Helotiales</taxon>
        <taxon>Tricladiaceae</taxon>
        <taxon>Cudoniella</taxon>
    </lineage>
</organism>
<proteinExistence type="predicted"/>